<dbReference type="GO" id="GO:0006351">
    <property type="term" value="P:DNA-templated transcription"/>
    <property type="evidence" value="ECO:0007669"/>
    <property type="project" value="InterPro"/>
</dbReference>
<evidence type="ECO:0000256" key="1">
    <source>
        <dbReference type="SAM" id="MobiDB-lite"/>
    </source>
</evidence>
<dbReference type="GO" id="GO:0000981">
    <property type="term" value="F:DNA-binding transcription factor activity, RNA polymerase II-specific"/>
    <property type="evidence" value="ECO:0007669"/>
    <property type="project" value="TreeGrafter"/>
</dbReference>
<dbReference type="PANTHER" id="PTHR23334:SF73">
    <property type="entry name" value="BASIC-LEUCINE ZIPPER DOMAIN, CCAAT_ENHANCER-BINDING PROTEIN C_EBP-RELATED"/>
    <property type="match status" value="1"/>
</dbReference>
<evidence type="ECO:0000313" key="3">
    <source>
        <dbReference type="EMBL" id="PWA40088.1"/>
    </source>
</evidence>
<dbReference type="GO" id="GO:0000978">
    <property type="term" value="F:RNA polymerase II cis-regulatory region sequence-specific DNA binding"/>
    <property type="evidence" value="ECO:0007669"/>
    <property type="project" value="TreeGrafter"/>
</dbReference>
<dbReference type="Gene3D" id="1.20.5.170">
    <property type="match status" value="1"/>
</dbReference>
<feature type="compositionally biased region" description="Basic and acidic residues" evidence="1">
    <location>
        <begin position="68"/>
        <end position="98"/>
    </location>
</feature>
<sequence>MAMEDGELDFSNHKMFLGSNVGEIPSSESMNVLLDDIFNDVHACIHTHKRPPGFAYRVHNKILPTISDDDKAPTDDTAESSDKKEKNYSKGNREAVKKYRERKKARAASLEDEVVRLRALNQQLMKKVQTHSGLEAEVGRLKYLLVDIRGRIDGELGTFPYQKQNPVDQSVINMRRTTTMQHDQHVDGCDLDLECVGSQDSMLNEVTGCGAKDGFVTAKRCSVTKKKRFSRLGVEEATQRTIVKNVLTTNVFVRKLKTFVIE</sequence>
<dbReference type="OrthoDB" id="1905076at2759"/>
<dbReference type="SMART" id="SM00338">
    <property type="entry name" value="BRLZ"/>
    <property type="match status" value="1"/>
</dbReference>
<protein>
    <recommendedName>
        <fullName evidence="2">BZIP domain-containing protein</fullName>
    </recommendedName>
</protein>
<dbReference type="InterPro" id="IPR046347">
    <property type="entry name" value="bZIP_sf"/>
</dbReference>
<feature type="domain" description="BZIP" evidence="2">
    <location>
        <begin position="82"/>
        <end position="129"/>
    </location>
</feature>
<dbReference type="InterPro" id="IPR004827">
    <property type="entry name" value="bZIP"/>
</dbReference>
<evidence type="ECO:0000259" key="2">
    <source>
        <dbReference type="PROSITE" id="PS50217"/>
    </source>
</evidence>
<dbReference type="PANTHER" id="PTHR23334">
    <property type="entry name" value="CCAAT/ENHANCER BINDING PROTEIN"/>
    <property type="match status" value="1"/>
</dbReference>
<dbReference type="STRING" id="35608.A0A2U1KTL2"/>
<feature type="region of interest" description="Disordered" evidence="1">
    <location>
        <begin position="65"/>
        <end position="101"/>
    </location>
</feature>
<dbReference type="Pfam" id="PF07716">
    <property type="entry name" value="bZIP_2"/>
    <property type="match status" value="1"/>
</dbReference>
<comment type="caution">
    <text evidence="3">The sequence shown here is derived from an EMBL/GenBank/DDBJ whole genome shotgun (WGS) entry which is preliminary data.</text>
</comment>
<proteinExistence type="predicted"/>
<dbReference type="PROSITE" id="PS50217">
    <property type="entry name" value="BZIP"/>
    <property type="match status" value="1"/>
</dbReference>
<dbReference type="CDD" id="cd14686">
    <property type="entry name" value="bZIP"/>
    <property type="match status" value="1"/>
</dbReference>
<dbReference type="SUPFAM" id="SSF57959">
    <property type="entry name" value="Leucine zipper domain"/>
    <property type="match status" value="1"/>
</dbReference>
<dbReference type="Proteomes" id="UP000245207">
    <property type="component" value="Unassembled WGS sequence"/>
</dbReference>
<accession>A0A2U1KTL2</accession>
<name>A0A2U1KTL2_ARTAN</name>
<gene>
    <name evidence="3" type="ORF">CTI12_AA565350</name>
</gene>
<keyword evidence="4" id="KW-1185">Reference proteome</keyword>
<dbReference type="EMBL" id="PKPP01014068">
    <property type="protein sequence ID" value="PWA40088.1"/>
    <property type="molecule type" value="Genomic_DNA"/>
</dbReference>
<dbReference type="AlphaFoldDB" id="A0A2U1KTL2"/>
<reference evidence="3 4" key="1">
    <citation type="journal article" date="2018" name="Mol. Plant">
        <title>The genome of Artemisia annua provides insight into the evolution of Asteraceae family and artemisinin biosynthesis.</title>
        <authorList>
            <person name="Shen Q."/>
            <person name="Zhang L."/>
            <person name="Liao Z."/>
            <person name="Wang S."/>
            <person name="Yan T."/>
            <person name="Shi P."/>
            <person name="Liu M."/>
            <person name="Fu X."/>
            <person name="Pan Q."/>
            <person name="Wang Y."/>
            <person name="Lv Z."/>
            <person name="Lu X."/>
            <person name="Zhang F."/>
            <person name="Jiang W."/>
            <person name="Ma Y."/>
            <person name="Chen M."/>
            <person name="Hao X."/>
            <person name="Li L."/>
            <person name="Tang Y."/>
            <person name="Lv G."/>
            <person name="Zhou Y."/>
            <person name="Sun X."/>
            <person name="Brodelius P.E."/>
            <person name="Rose J.K.C."/>
            <person name="Tang K."/>
        </authorList>
    </citation>
    <scope>NUCLEOTIDE SEQUENCE [LARGE SCALE GENOMIC DNA]</scope>
    <source>
        <strain evidence="4">cv. Huhao1</strain>
        <tissue evidence="3">Leaf</tissue>
    </source>
</reference>
<dbReference type="InterPro" id="IPR031106">
    <property type="entry name" value="C/EBP"/>
</dbReference>
<organism evidence="3 4">
    <name type="scientific">Artemisia annua</name>
    <name type="common">Sweet wormwood</name>
    <dbReference type="NCBI Taxonomy" id="35608"/>
    <lineage>
        <taxon>Eukaryota</taxon>
        <taxon>Viridiplantae</taxon>
        <taxon>Streptophyta</taxon>
        <taxon>Embryophyta</taxon>
        <taxon>Tracheophyta</taxon>
        <taxon>Spermatophyta</taxon>
        <taxon>Magnoliopsida</taxon>
        <taxon>eudicotyledons</taxon>
        <taxon>Gunneridae</taxon>
        <taxon>Pentapetalae</taxon>
        <taxon>asterids</taxon>
        <taxon>campanulids</taxon>
        <taxon>Asterales</taxon>
        <taxon>Asteraceae</taxon>
        <taxon>Asteroideae</taxon>
        <taxon>Anthemideae</taxon>
        <taxon>Artemisiinae</taxon>
        <taxon>Artemisia</taxon>
    </lineage>
</organism>
<evidence type="ECO:0000313" key="4">
    <source>
        <dbReference type="Proteomes" id="UP000245207"/>
    </source>
</evidence>